<dbReference type="EMBL" id="LIAE01010305">
    <property type="protein sequence ID" value="PAV63434.1"/>
    <property type="molecule type" value="Genomic_DNA"/>
</dbReference>
<dbReference type="Pfam" id="PF14497">
    <property type="entry name" value="GST_C_3"/>
    <property type="match status" value="1"/>
</dbReference>
<dbReference type="EC" id="2.5.1.18" evidence="1"/>
<keyword evidence="2" id="KW-0808">Transferase</keyword>
<comment type="similarity">
    <text evidence="3">Belongs to the GST superfamily. Sigma family.</text>
</comment>
<dbReference type="InterPro" id="IPR004045">
    <property type="entry name" value="Glutathione_S-Trfase_N"/>
</dbReference>
<dbReference type="InterPro" id="IPR036249">
    <property type="entry name" value="Thioredoxin-like_sf"/>
</dbReference>
<keyword evidence="9" id="KW-1185">Reference proteome</keyword>
<evidence type="ECO:0000256" key="1">
    <source>
        <dbReference type="ARBA" id="ARBA00012452"/>
    </source>
</evidence>
<evidence type="ECO:0000259" key="7">
    <source>
        <dbReference type="PROSITE" id="PS50405"/>
    </source>
</evidence>
<proteinExistence type="inferred from homology"/>
<evidence type="ECO:0000256" key="3">
    <source>
        <dbReference type="ARBA" id="ARBA00038317"/>
    </source>
</evidence>
<evidence type="ECO:0000313" key="9">
    <source>
        <dbReference type="Proteomes" id="UP000218231"/>
    </source>
</evidence>
<evidence type="ECO:0000256" key="2">
    <source>
        <dbReference type="ARBA" id="ARBA00022679"/>
    </source>
</evidence>
<dbReference type="InterPro" id="IPR036282">
    <property type="entry name" value="Glutathione-S-Trfase_C_sf"/>
</dbReference>
<sequence>MVQYKLYYFPVRDMPFETMPVLSIDGYMLPQTYAILRYLAKQFGYAGKTPLEEATIDALAGLMNDFKYETSPYYNAYFNDEISAEELEKLKTENFKPWLEKLFNFYEKYLRKSNSGFFVDSGVTWIDLFVVDQIGTFINHAPSCLEDHEELQKLRDKVLSIPEIKEWVEKRPVTDR</sequence>
<protein>
    <recommendedName>
        <fullName evidence="1">glutathione transferase</fullName>
        <ecNumber evidence="1">2.5.1.18</ecNumber>
    </recommendedName>
    <alternativeName>
        <fullName evidence="5">GST class-sigma</fullName>
    </alternativeName>
</protein>
<gene>
    <name evidence="8" type="ORF">WR25_22597</name>
</gene>
<evidence type="ECO:0000256" key="5">
    <source>
        <dbReference type="ARBA" id="ARBA00078118"/>
    </source>
</evidence>
<evidence type="ECO:0000259" key="6">
    <source>
        <dbReference type="PROSITE" id="PS50404"/>
    </source>
</evidence>
<dbReference type="FunFam" id="1.20.1050.10:FF:000031">
    <property type="entry name" value="Glutathione S-Transferase"/>
    <property type="match status" value="1"/>
</dbReference>
<feature type="domain" description="GST N-terminal" evidence="6">
    <location>
        <begin position="1"/>
        <end position="47"/>
    </location>
</feature>
<evidence type="ECO:0000313" key="8">
    <source>
        <dbReference type="EMBL" id="PAV63434.1"/>
    </source>
</evidence>
<dbReference type="Gene3D" id="1.20.1050.10">
    <property type="match status" value="1"/>
</dbReference>
<dbReference type="InterPro" id="IPR050213">
    <property type="entry name" value="GST_superfamily"/>
</dbReference>
<dbReference type="InterPro" id="IPR040079">
    <property type="entry name" value="Glutathione_S-Trfase"/>
</dbReference>
<dbReference type="PANTHER" id="PTHR11571">
    <property type="entry name" value="GLUTATHIONE S-TRANSFERASE"/>
    <property type="match status" value="1"/>
</dbReference>
<dbReference type="GO" id="GO:0004364">
    <property type="term" value="F:glutathione transferase activity"/>
    <property type="evidence" value="ECO:0007669"/>
    <property type="project" value="UniProtKB-EC"/>
</dbReference>
<dbReference type="AlphaFoldDB" id="A0A2A2JNZ5"/>
<feature type="domain" description="GST C-terminal" evidence="7">
    <location>
        <begin position="49"/>
        <end position="176"/>
    </location>
</feature>
<dbReference type="GO" id="GO:0005737">
    <property type="term" value="C:cytoplasm"/>
    <property type="evidence" value="ECO:0007669"/>
    <property type="project" value="UniProtKB-ARBA"/>
</dbReference>
<dbReference type="PROSITE" id="PS50404">
    <property type="entry name" value="GST_NTER"/>
    <property type="match status" value="1"/>
</dbReference>
<dbReference type="OrthoDB" id="414243at2759"/>
<dbReference type="SFLD" id="SFLDS00019">
    <property type="entry name" value="Glutathione_Transferase_(cytos"/>
    <property type="match status" value="1"/>
</dbReference>
<dbReference type="SUPFAM" id="SSF52833">
    <property type="entry name" value="Thioredoxin-like"/>
    <property type="match status" value="1"/>
</dbReference>
<dbReference type="PANTHER" id="PTHR11571:SF224">
    <property type="entry name" value="HEMATOPOIETIC PROSTAGLANDIN D SYNTHASE"/>
    <property type="match status" value="1"/>
</dbReference>
<evidence type="ECO:0000256" key="4">
    <source>
        <dbReference type="ARBA" id="ARBA00047960"/>
    </source>
</evidence>
<dbReference type="InterPro" id="IPR004046">
    <property type="entry name" value="GST_C"/>
</dbReference>
<dbReference type="STRING" id="2018661.A0A2A2JNZ5"/>
<dbReference type="Gene3D" id="3.40.30.10">
    <property type="entry name" value="Glutaredoxin"/>
    <property type="match status" value="1"/>
</dbReference>
<name>A0A2A2JNZ5_9BILA</name>
<dbReference type="SUPFAM" id="SSF47616">
    <property type="entry name" value="GST C-terminal domain-like"/>
    <property type="match status" value="1"/>
</dbReference>
<accession>A0A2A2JNZ5</accession>
<organism evidence="8 9">
    <name type="scientific">Diploscapter pachys</name>
    <dbReference type="NCBI Taxonomy" id="2018661"/>
    <lineage>
        <taxon>Eukaryota</taxon>
        <taxon>Metazoa</taxon>
        <taxon>Ecdysozoa</taxon>
        <taxon>Nematoda</taxon>
        <taxon>Chromadorea</taxon>
        <taxon>Rhabditida</taxon>
        <taxon>Rhabditina</taxon>
        <taxon>Rhabditomorpha</taxon>
        <taxon>Rhabditoidea</taxon>
        <taxon>Rhabditidae</taxon>
        <taxon>Diploscapter</taxon>
    </lineage>
</organism>
<reference evidence="8 9" key="1">
    <citation type="journal article" date="2017" name="Curr. Biol.">
        <title>Genome architecture and evolution of a unichromosomal asexual nematode.</title>
        <authorList>
            <person name="Fradin H."/>
            <person name="Zegar C."/>
            <person name="Gutwein M."/>
            <person name="Lucas J."/>
            <person name="Kovtun M."/>
            <person name="Corcoran D."/>
            <person name="Baugh L.R."/>
            <person name="Kiontke K."/>
            <person name="Gunsalus K."/>
            <person name="Fitch D.H."/>
            <person name="Piano F."/>
        </authorList>
    </citation>
    <scope>NUCLEOTIDE SEQUENCE [LARGE SCALE GENOMIC DNA]</scope>
    <source>
        <strain evidence="8">PF1309</strain>
    </source>
</reference>
<dbReference type="PROSITE" id="PS50405">
    <property type="entry name" value="GST_CTER"/>
    <property type="match status" value="1"/>
</dbReference>
<comment type="catalytic activity">
    <reaction evidence="4">
        <text>RX + glutathione = an S-substituted glutathione + a halide anion + H(+)</text>
        <dbReference type="Rhea" id="RHEA:16437"/>
        <dbReference type="ChEBI" id="CHEBI:15378"/>
        <dbReference type="ChEBI" id="CHEBI:16042"/>
        <dbReference type="ChEBI" id="CHEBI:17792"/>
        <dbReference type="ChEBI" id="CHEBI:57925"/>
        <dbReference type="ChEBI" id="CHEBI:90779"/>
        <dbReference type="EC" id="2.5.1.18"/>
    </reaction>
</comment>
<dbReference type="CDD" id="cd03192">
    <property type="entry name" value="GST_C_Sigma_like"/>
    <property type="match status" value="1"/>
</dbReference>
<dbReference type="GO" id="GO:0006749">
    <property type="term" value="P:glutathione metabolic process"/>
    <property type="evidence" value="ECO:0007669"/>
    <property type="project" value="TreeGrafter"/>
</dbReference>
<comment type="caution">
    <text evidence="8">The sequence shown here is derived from an EMBL/GenBank/DDBJ whole genome shotgun (WGS) entry which is preliminary data.</text>
</comment>
<dbReference type="InterPro" id="IPR010987">
    <property type="entry name" value="Glutathione-S-Trfase_C-like"/>
</dbReference>
<dbReference type="Proteomes" id="UP000218231">
    <property type="component" value="Unassembled WGS sequence"/>
</dbReference>